<evidence type="ECO:0000256" key="1">
    <source>
        <dbReference type="ARBA" id="ARBA00001954"/>
    </source>
</evidence>
<keyword evidence="2" id="KW-0479">Metal-binding</keyword>
<evidence type="ECO:0000256" key="5">
    <source>
        <dbReference type="ARBA" id="ARBA00023004"/>
    </source>
</evidence>
<dbReference type="Gene3D" id="2.60.120.650">
    <property type="entry name" value="Cupin"/>
    <property type="match status" value="1"/>
</dbReference>
<dbReference type="OrthoDB" id="9764016at2"/>
<accession>A0A330M2Q0</accession>
<dbReference type="GO" id="GO:0046872">
    <property type="term" value="F:metal ion binding"/>
    <property type="evidence" value="ECO:0007669"/>
    <property type="project" value="UniProtKB-KW"/>
</dbReference>
<evidence type="ECO:0000259" key="6">
    <source>
        <dbReference type="PROSITE" id="PS51184"/>
    </source>
</evidence>
<proteinExistence type="predicted"/>
<keyword evidence="4" id="KW-0560">Oxidoreductase</keyword>
<organism evidence="7 8">
    <name type="scientific">Shewanella benthica</name>
    <dbReference type="NCBI Taxonomy" id="43661"/>
    <lineage>
        <taxon>Bacteria</taxon>
        <taxon>Pseudomonadati</taxon>
        <taxon>Pseudomonadota</taxon>
        <taxon>Gammaproteobacteria</taxon>
        <taxon>Alteromonadales</taxon>
        <taxon>Shewanellaceae</taxon>
        <taxon>Shewanella</taxon>
    </lineage>
</organism>
<dbReference type="RefSeq" id="WP_112352547.1">
    <property type="nucleotide sequence ID" value="NZ_LS483452.1"/>
</dbReference>
<dbReference type="Pfam" id="PF08007">
    <property type="entry name" value="JmjC_2"/>
    <property type="match status" value="1"/>
</dbReference>
<dbReference type="InterPro" id="IPR003347">
    <property type="entry name" value="JmjC_dom"/>
</dbReference>
<keyword evidence="5" id="KW-0408">Iron</keyword>
<name>A0A330M2Q0_9GAMM</name>
<evidence type="ECO:0000256" key="3">
    <source>
        <dbReference type="ARBA" id="ARBA00022964"/>
    </source>
</evidence>
<dbReference type="KEGG" id="sbk:SHEWBE_2365"/>
<evidence type="ECO:0000256" key="4">
    <source>
        <dbReference type="ARBA" id="ARBA00023002"/>
    </source>
</evidence>
<dbReference type="InterPro" id="IPR046799">
    <property type="entry name" value="ROXA-like_wH"/>
</dbReference>
<dbReference type="Pfam" id="PF20514">
    <property type="entry name" value="WHD_ROXA"/>
    <property type="match status" value="1"/>
</dbReference>
<dbReference type="InterPro" id="IPR039994">
    <property type="entry name" value="NO66-like"/>
</dbReference>
<comment type="cofactor">
    <cofactor evidence="1">
        <name>Fe(2+)</name>
        <dbReference type="ChEBI" id="CHEBI:29033"/>
    </cofactor>
</comment>
<dbReference type="PROSITE" id="PS51184">
    <property type="entry name" value="JMJC"/>
    <property type="match status" value="1"/>
</dbReference>
<dbReference type="SMART" id="SM00558">
    <property type="entry name" value="JmjC"/>
    <property type="match status" value="1"/>
</dbReference>
<dbReference type="PANTHER" id="PTHR13096:SF8">
    <property type="entry name" value="RIBOSOMAL OXYGENASE 1"/>
    <property type="match status" value="1"/>
</dbReference>
<evidence type="ECO:0000313" key="7">
    <source>
        <dbReference type="EMBL" id="SQH76328.1"/>
    </source>
</evidence>
<gene>
    <name evidence="7" type="primary">ycfD</name>
    <name evidence="7" type="ORF">SHEWBE_2365</name>
</gene>
<reference evidence="8" key="1">
    <citation type="submission" date="2018-06" db="EMBL/GenBank/DDBJ databases">
        <authorList>
            <person name="Cea G.-C."/>
            <person name="William W."/>
        </authorList>
    </citation>
    <scope>NUCLEOTIDE SEQUENCE [LARGE SCALE GENOMIC DNA]</scope>
    <source>
        <strain evidence="8">DB21MT-2</strain>
    </source>
</reference>
<dbReference type="AlphaFoldDB" id="A0A330M2Q0"/>
<dbReference type="Gene3D" id="3.40.366.30">
    <property type="entry name" value="50S ribosomal protein L16 arginine hydroxylase, Chain A, Domain 2"/>
    <property type="match status" value="1"/>
</dbReference>
<dbReference type="SUPFAM" id="SSF51197">
    <property type="entry name" value="Clavaminate synthase-like"/>
    <property type="match status" value="1"/>
</dbReference>
<feature type="domain" description="JmjC" evidence="6">
    <location>
        <begin position="91"/>
        <end position="218"/>
    </location>
</feature>
<dbReference type="EMBL" id="LS483452">
    <property type="protein sequence ID" value="SQH76328.1"/>
    <property type="molecule type" value="Genomic_DNA"/>
</dbReference>
<sequence>MYKLNLNTQDFLAQHWQQTPLVIKNAFTDFVDPISADELAGLACEEEISSRVIITKDDGWDIIQGPIEKYDQFGVDNWQLLVQAVNHWHPDSVSLVEAFRFIPDWRFDDLMVSFATPGGGVGPHIDNYDVFLLQGEGTRRWKVGTRGNYAPRGGDTHTALIDDFEPIIDVVLEKGDMLYIPPGYPHRGETITTALSYSIGFRAPSQQELMSGLADHLLDTNTGLQRFISVNEPEMPASLSIDHQTGILDLLKDLLAQPQHYQRMLGQLLSQNRFELDLCEPEQDYSATDLTSALSAGAQLVRIGGLKVICLEGDTLSRLFINGEEFEFNINQDELAYLANQMSLDNAKILGLTDSPEVTKFLLTMLNLGYYYLA</sequence>
<evidence type="ECO:0000313" key="8">
    <source>
        <dbReference type="Proteomes" id="UP000250123"/>
    </source>
</evidence>
<dbReference type="GO" id="GO:0016706">
    <property type="term" value="F:2-oxoglutarate-dependent dioxygenase activity"/>
    <property type="evidence" value="ECO:0007669"/>
    <property type="project" value="TreeGrafter"/>
</dbReference>
<dbReference type="Proteomes" id="UP000250123">
    <property type="component" value="Chromosome SHEWBE"/>
</dbReference>
<keyword evidence="3" id="KW-0223">Dioxygenase</keyword>
<protein>
    <recommendedName>
        <fullName evidence="6">JmjC domain-containing protein</fullName>
    </recommendedName>
</protein>
<evidence type="ECO:0000256" key="2">
    <source>
        <dbReference type="ARBA" id="ARBA00022723"/>
    </source>
</evidence>
<dbReference type="PANTHER" id="PTHR13096">
    <property type="entry name" value="MINA53 MYC INDUCED NUCLEAR ANTIGEN"/>
    <property type="match status" value="1"/>
</dbReference>